<dbReference type="Pfam" id="PF08241">
    <property type="entry name" value="Methyltransf_11"/>
    <property type="match status" value="1"/>
</dbReference>
<gene>
    <name evidence="2" type="ORF">DDR33_04425</name>
</gene>
<feature type="domain" description="Methyltransferase type 11" evidence="1">
    <location>
        <begin position="29"/>
        <end position="121"/>
    </location>
</feature>
<dbReference type="PANTHER" id="PTHR42912">
    <property type="entry name" value="METHYLTRANSFERASE"/>
    <property type="match status" value="1"/>
</dbReference>
<name>A0A2U2PKD4_9SPHI</name>
<comment type="caution">
    <text evidence="2">The sequence shown here is derived from an EMBL/GenBank/DDBJ whole genome shotgun (WGS) entry which is preliminary data.</text>
</comment>
<evidence type="ECO:0000259" key="1">
    <source>
        <dbReference type="Pfam" id="PF08241"/>
    </source>
</evidence>
<dbReference type="InterPro" id="IPR050508">
    <property type="entry name" value="Methyltransf_Superfamily"/>
</dbReference>
<evidence type="ECO:0000313" key="3">
    <source>
        <dbReference type="Proteomes" id="UP000245647"/>
    </source>
</evidence>
<dbReference type="OrthoDB" id="1143568at2"/>
<evidence type="ECO:0000313" key="2">
    <source>
        <dbReference type="EMBL" id="PWG81877.1"/>
    </source>
</evidence>
<keyword evidence="3" id="KW-1185">Reference proteome</keyword>
<proteinExistence type="predicted"/>
<dbReference type="AlphaFoldDB" id="A0A2U2PKD4"/>
<dbReference type="GO" id="GO:0032259">
    <property type="term" value="P:methylation"/>
    <property type="evidence" value="ECO:0007669"/>
    <property type="project" value="UniProtKB-KW"/>
</dbReference>
<organism evidence="2 3">
    <name type="scientific">Pararcticibacter amylolyticus</name>
    <dbReference type="NCBI Taxonomy" id="2173175"/>
    <lineage>
        <taxon>Bacteria</taxon>
        <taxon>Pseudomonadati</taxon>
        <taxon>Bacteroidota</taxon>
        <taxon>Sphingobacteriia</taxon>
        <taxon>Sphingobacteriales</taxon>
        <taxon>Sphingobacteriaceae</taxon>
        <taxon>Pararcticibacter</taxon>
    </lineage>
</organism>
<dbReference type="CDD" id="cd02440">
    <property type="entry name" value="AdoMet_MTases"/>
    <property type="match status" value="1"/>
</dbReference>
<dbReference type="EMBL" id="QEAS01000003">
    <property type="protein sequence ID" value="PWG81877.1"/>
    <property type="molecule type" value="Genomic_DNA"/>
</dbReference>
<dbReference type="InterPro" id="IPR029063">
    <property type="entry name" value="SAM-dependent_MTases_sf"/>
</dbReference>
<dbReference type="Proteomes" id="UP000245647">
    <property type="component" value="Unassembled WGS sequence"/>
</dbReference>
<accession>A0A2U2PKD4</accession>
<keyword evidence="2" id="KW-0808">Transferase</keyword>
<dbReference type="Gene3D" id="3.40.50.150">
    <property type="entry name" value="Vaccinia Virus protein VP39"/>
    <property type="match status" value="1"/>
</dbReference>
<keyword evidence="2" id="KW-0489">Methyltransferase</keyword>
<sequence length="197" mass="22563">MPVDVFFRTEEEMPELELLALDYCKGKILDIGAGAGSHALLLQERNARVTALELSPGACDVMKERGVRNILQKDIFDFREGSFDTLLMLMNGIGLSGTSAGLRHFLKHIKKLLAPGGRLLCDSSDISYLYEDSPMPEDKYFGEVQYQYEFKNIKGPVFKWLYVDWRTFAEIAEEEGYFFRLLHEDGQDQYLAMLELK</sequence>
<dbReference type="GO" id="GO:0008757">
    <property type="term" value="F:S-adenosylmethionine-dependent methyltransferase activity"/>
    <property type="evidence" value="ECO:0007669"/>
    <property type="project" value="InterPro"/>
</dbReference>
<reference evidence="2 3" key="1">
    <citation type="submission" date="2018-04" db="EMBL/GenBank/DDBJ databases">
        <title>Pedobacter chongqingensis sp. nov., isolated from a rottenly hemp rope.</title>
        <authorList>
            <person name="Cai Y."/>
        </authorList>
    </citation>
    <scope>NUCLEOTIDE SEQUENCE [LARGE SCALE GENOMIC DNA]</scope>
    <source>
        <strain evidence="2 3">FJ4-8</strain>
    </source>
</reference>
<dbReference type="SUPFAM" id="SSF53335">
    <property type="entry name" value="S-adenosyl-L-methionine-dependent methyltransferases"/>
    <property type="match status" value="1"/>
</dbReference>
<dbReference type="InterPro" id="IPR013216">
    <property type="entry name" value="Methyltransf_11"/>
</dbReference>
<protein>
    <submittedName>
        <fullName evidence="2">SAM-dependent methyltransferase</fullName>
    </submittedName>
</protein>